<dbReference type="AlphaFoldDB" id="A0AAD8ZEL9"/>
<evidence type="ECO:0000256" key="4">
    <source>
        <dbReference type="ARBA" id="ARBA00011245"/>
    </source>
</evidence>
<protein>
    <recommendedName>
        <fullName evidence="16">Uridylate-specific endoribonuclease</fullName>
        <ecNumber evidence="16">4.6.1.-</ecNumber>
    </recommendedName>
</protein>
<evidence type="ECO:0000256" key="6">
    <source>
        <dbReference type="ARBA" id="ARBA00022722"/>
    </source>
</evidence>
<evidence type="ECO:0000256" key="5">
    <source>
        <dbReference type="ARBA" id="ARBA00022525"/>
    </source>
</evidence>
<keyword evidence="9 16" id="KW-0255">Endonuclease</keyword>
<dbReference type="SMART" id="SM00201">
    <property type="entry name" value="SO"/>
    <property type="match status" value="1"/>
</dbReference>
<keyword evidence="7 16" id="KW-0479">Metal-binding</keyword>
<comment type="subunit">
    <text evidence="4 16">Monomer.</text>
</comment>
<dbReference type="EMBL" id="JAROKS010000015">
    <property type="protein sequence ID" value="KAK1796613.1"/>
    <property type="molecule type" value="Genomic_DNA"/>
</dbReference>
<evidence type="ECO:0000256" key="11">
    <source>
        <dbReference type="ARBA" id="ARBA00022884"/>
    </source>
</evidence>
<dbReference type="Proteomes" id="UP001239994">
    <property type="component" value="Unassembled WGS sequence"/>
</dbReference>
<accession>A0AAD8ZEL9</accession>
<dbReference type="Pfam" id="PF01033">
    <property type="entry name" value="Somatomedin_B"/>
    <property type="match status" value="1"/>
</dbReference>
<dbReference type="InterPro" id="IPR018998">
    <property type="entry name" value="EndoU_C"/>
</dbReference>
<evidence type="ECO:0000256" key="10">
    <source>
        <dbReference type="ARBA" id="ARBA00022801"/>
    </source>
</evidence>
<evidence type="ECO:0000259" key="18">
    <source>
        <dbReference type="PROSITE" id="PS51959"/>
    </source>
</evidence>
<comment type="catalytic activity">
    <reaction evidence="15">
        <text>ribonucleotidyl-uridine-RNA = a 5'-end dephospho-uridine-RNA + a 3'-end 2',3'-cyclophospho-ribonucleotide-RNA</text>
        <dbReference type="Rhea" id="RHEA:67792"/>
        <dbReference type="Rhea" id="RHEA-COMP:10464"/>
        <dbReference type="Rhea" id="RHEA-COMP:17354"/>
        <dbReference type="Rhea" id="RHEA-COMP:17356"/>
        <dbReference type="ChEBI" id="CHEBI:83064"/>
        <dbReference type="ChEBI" id="CHEBI:173117"/>
        <dbReference type="ChEBI" id="CHEBI:173224"/>
    </reaction>
    <physiologicalReaction direction="left-to-right" evidence="15">
        <dbReference type="Rhea" id="RHEA:67793"/>
    </physiologicalReaction>
</comment>
<reference evidence="19" key="1">
    <citation type="submission" date="2023-03" db="EMBL/GenBank/DDBJ databases">
        <title>Electrophorus voltai genome.</title>
        <authorList>
            <person name="Bian C."/>
        </authorList>
    </citation>
    <scope>NUCLEOTIDE SEQUENCE</scope>
    <source>
        <strain evidence="19">CB-2022</strain>
        <tissue evidence="19">Muscle</tissue>
    </source>
</reference>
<evidence type="ECO:0000256" key="7">
    <source>
        <dbReference type="ARBA" id="ARBA00022723"/>
    </source>
</evidence>
<evidence type="ECO:0000256" key="2">
    <source>
        <dbReference type="ARBA" id="ARBA00004613"/>
    </source>
</evidence>
<dbReference type="InterPro" id="IPR036024">
    <property type="entry name" value="Somatomedin_B-like_dom_sf"/>
</dbReference>
<keyword evidence="20" id="KW-1185">Reference proteome</keyword>
<dbReference type="GO" id="GO:0005576">
    <property type="term" value="C:extracellular region"/>
    <property type="evidence" value="ECO:0007669"/>
    <property type="project" value="UniProtKB-SubCell"/>
</dbReference>
<evidence type="ECO:0000256" key="13">
    <source>
        <dbReference type="ARBA" id="ARBA00023211"/>
    </source>
</evidence>
<gene>
    <name evidence="19" type="ORF">P4O66_009640</name>
</gene>
<dbReference type="PROSITE" id="PS50958">
    <property type="entry name" value="SMB_2"/>
    <property type="match status" value="1"/>
</dbReference>
<evidence type="ECO:0000256" key="9">
    <source>
        <dbReference type="ARBA" id="ARBA00022759"/>
    </source>
</evidence>
<dbReference type="InterPro" id="IPR039787">
    <property type="entry name" value="ENDOU"/>
</dbReference>
<proteinExistence type="inferred from homology"/>
<evidence type="ECO:0000256" key="14">
    <source>
        <dbReference type="ARBA" id="ARBA00023239"/>
    </source>
</evidence>
<dbReference type="SUPFAM" id="SSF90188">
    <property type="entry name" value="Somatomedin B domain"/>
    <property type="match status" value="1"/>
</dbReference>
<keyword evidence="8" id="KW-0732">Signal</keyword>
<evidence type="ECO:0000259" key="17">
    <source>
        <dbReference type="PROSITE" id="PS50958"/>
    </source>
</evidence>
<evidence type="ECO:0000313" key="19">
    <source>
        <dbReference type="EMBL" id="KAK1796613.1"/>
    </source>
</evidence>
<evidence type="ECO:0000256" key="12">
    <source>
        <dbReference type="ARBA" id="ARBA00023157"/>
    </source>
</evidence>
<dbReference type="Pfam" id="PF09412">
    <property type="entry name" value="XendoU"/>
    <property type="match status" value="1"/>
</dbReference>
<dbReference type="Gene3D" id="4.10.410.20">
    <property type="match status" value="1"/>
</dbReference>
<evidence type="ECO:0000256" key="1">
    <source>
        <dbReference type="ARBA" id="ARBA00001936"/>
    </source>
</evidence>
<keyword evidence="10 16" id="KW-0378">Hydrolase</keyword>
<keyword evidence="11 16" id="KW-0694">RNA-binding</keyword>
<dbReference type="PROSITE" id="PS00524">
    <property type="entry name" value="SMB_1"/>
    <property type="match status" value="1"/>
</dbReference>
<evidence type="ECO:0000256" key="8">
    <source>
        <dbReference type="ARBA" id="ARBA00022729"/>
    </source>
</evidence>
<comment type="subcellular location">
    <subcellularLocation>
        <location evidence="2">Secreted</location>
    </subcellularLocation>
</comment>
<organism evidence="19 20">
    <name type="scientific">Electrophorus voltai</name>
    <dbReference type="NCBI Taxonomy" id="2609070"/>
    <lineage>
        <taxon>Eukaryota</taxon>
        <taxon>Metazoa</taxon>
        <taxon>Chordata</taxon>
        <taxon>Craniata</taxon>
        <taxon>Vertebrata</taxon>
        <taxon>Euteleostomi</taxon>
        <taxon>Actinopterygii</taxon>
        <taxon>Neopterygii</taxon>
        <taxon>Teleostei</taxon>
        <taxon>Ostariophysi</taxon>
        <taxon>Gymnotiformes</taxon>
        <taxon>Gymnotoidei</taxon>
        <taxon>Gymnotidae</taxon>
        <taxon>Electrophorus</taxon>
    </lineage>
</organism>
<comment type="similarity">
    <text evidence="3 16">Belongs to the ENDOU family.</text>
</comment>
<comment type="caution">
    <text evidence="19">The sequence shown here is derived from an EMBL/GenBank/DDBJ whole genome shotgun (WGS) entry which is preliminary data.</text>
</comment>
<dbReference type="GO" id="GO:0003723">
    <property type="term" value="F:RNA binding"/>
    <property type="evidence" value="ECO:0007669"/>
    <property type="project" value="UniProtKB-UniRule"/>
</dbReference>
<comment type="cofactor">
    <cofactor evidence="1 16">
        <name>Mn(2+)</name>
        <dbReference type="ChEBI" id="CHEBI:29035"/>
    </cofactor>
</comment>
<dbReference type="InterPro" id="IPR001212">
    <property type="entry name" value="Somatomedin_B_dom"/>
</dbReference>
<dbReference type="InterPro" id="IPR037227">
    <property type="entry name" value="EndoU-like"/>
</dbReference>
<evidence type="ECO:0000256" key="16">
    <source>
        <dbReference type="RuleBase" id="RU367085"/>
    </source>
</evidence>
<dbReference type="PROSITE" id="PS51959">
    <property type="entry name" value="ENDOU"/>
    <property type="match status" value="1"/>
</dbReference>
<evidence type="ECO:0000256" key="15">
    <source>
        <dbReference type="ARBA" id="ARBA00048688"/>
    </source>
</evidence>
<dbReference type="PANTHER" id="PTHR12439">
    <property type="entry name" value="PLACENTAL PROTEIN 11-RELATED"/>
    <property type="match status" value="1"/>
</dbReference>
<dbReference type="GO" id="GO:0016829">
    <property type="term" value="F:lyase activity"/>
    <property type="evidence" value="ECO:0007669"/>
    <property type="project" value="UniProtKB-KW"/>
</dbReference>
<dbReference type="EC" id="4.6.1.-" evidence="16"/>
<keyword evidence="6 16" id="KW-0540">Nuclease</keyword>
<name>A0AAD8ZEL9_9TELE</name>
<dbReference type="SUPFAM" id="SSF142877">
    <property type="entry name" value="EndoU-like"/>
    <property type="match status" value="1"/>
</dbReference>
<dbReference type="CDD" id="cd21159">
    <property type="entry name" value="XendoU"/>
    <property type="match status" value="1"/>
</dbReference>
<dbReference type="PANTHER" id="PTHR12439:SF40">
    <property type="entry name" value="URIDYLATE-SPECIFIC ENDORIBONUCLEASE"/>
    <property type="match status" value="1"/>
</dbReference>
<feature type="non-terminal residue" evidence="19">
    <location>
        <position position="331"/>
    </location>
</feature>
<dbReference type="GO" id="GO:0046872">
    <property type="term" value="F:metal ion binding"/>
    <property type="evidence" value="ECO:0007669"/>
    <property type="project" value="UniProtKB-UniRule"/>
</dbReference>
<keyword evidence="5" id="KW-0964">Secreted</keyword>
<keyword evidence="14" id="KW-0456">Lyase</keyword>
<dbReference type="GO" id="GO:0004521">
    <property type="term" value="F:RNA endonuclease activity"/>
    <property type="evidence" value="ECO:0007669"/>
    <property type="project" value="UniProtKB-UniRule"/>
</dbReference>
<dbReference type="GO" id="GO:0016787">
    <property type="term" value="F:hydrolase activity"/>
    <property type="evidence" value="ECO:0007669"/>
    <property type="project" value="UniProtKB-KW"/>
</dbReference>
<sequence length="331" mass="37841">SISCVNHCGQEFNGQNLCNCKTKCQEDNNCCPDYHIQCEESLSRVSDSEIQAVSEALYSLDSNRASDSELIIDPQVLISNSETSAKKDLSPHPLFRYVSEASLFSKPTYAAFITLLDNYDRKTGVAESFSPAEVQEQENFLKQTIQNTELGRELYTFLYNKGYYTSWEEFLFDLKMMWFGLYSRSNDKLDSSGFEHVFAAPFIHKYAAQGEIKNGKVSGFHNWVRFYLMEKQELLNYYSHSFDGPWLSYPDVLGMQFMWDGYYKQIGSAIIGSSPEFDLAVYTLCYITRPSKKCLLSLGGKQLSIQTYTWDKTNYGNGKKYIASAYPVTPN</sequence>
<keyword evidence="13 16" id="KW-0464">Manganese</keyword>
<evidence type="ECO:0000313" key="20">
    <source>
        <dbReference type="Proteomes" id="UP001239994"/>
    </source>
</evidence>
<feature type="domain" description="SMB" evidence="17">
    <location>
        <begin position="1"/>
        <end position="42"/>
    </location>
</feature>
<feature type="domain" description="EndoU" evidence="18">
    <location>
        <begin position="46"/>
        <end position="331"/>
    </location>
</feature>
<keyword evidence="12" id="KW-1015">Disulfide bond</keyword>
<evidence type="ECO:0000256" key="3">
    <source>
        <dbReference type="ARBA" id="ARBA00010168"/>
    </source>
</evidence>